<keyword evidence="3" id="KW-1185">Reference proteome</keyword>
<dbReference type="OrthoDB" id="10391780at2759"/>
<evidence type="ECO:0000256" key="1">
    <source>
        <dbReference type="SAM" id="MobiDB-lite"/>
    </source>
</evidence>
<name>A0A1F5LMS6_PENAI</name>
<comment type="caution">
    <text evidence="2">The sequence shown here is derived from an EMBL/GenBank/DDBJ whole genome shotgun (WGS) entry which is preliminary data.</text>
</comment>
<feature type="region of interest" description="Disordered" evidence="1">
    <location>
        <begin position="1"/>
        <end position="75"/>
    </location>
</feature>
<organism evidence="2 3">
    <name type="scientific">Penicillium arizonense</name>
    <dbReference type="NCBI Taxonomy" id="1835702"/>
    <lineage>
        <taxon>Eukaryota</taxon>
        <taxon>Fungi</taxon>
        <taxon>Dikarya</taxon>
        <taxon>Ascomycota</taxon>
        <taxon>Pezizomycotina</taxon>
        <taxon>Eurotiomycetes</taxon>
        <taxon>Eurotiomycetidae</taxon>
        <taxon>Eurotiales</taxon>
        <taxon>Aspergillaceae</taxon>
        <taxon>Penicillium</taxon>
    </lineage>
</organism>
<dbReference type="Proteomes" id="UP000177622">
    <property type="component" value="Unassembled WGS sequence"/>
</dbReference>
<gene>
    <name evidence="2" type="ORF">PENARI_c006G01421</name>
</gene>
<dbReference type="AlphaFoldDB" id="A0A1F5LMS6"/>
<reference evidence="2 3" key="1">
    <citation type="journal article" date="2016" name="Sci. Rep.">
        <title>Penicillium arizonense, a new, genome sequenced fungal species, reveals a high chemical diversity in secreted metabolites.</title>
        <authorList>
            <person name="Grijseels S."/>
            <person name="Nielsen J.C."/>
            <person name="Randelovic M."/>
            <person name="Nielsen J."/>
            <person name="Nielsen K.F."/>
            <person name="Workman M."/>
            <person name="Frisvad J.C."/>
        </authorList>
    </citation>
    <scope>NUCLEOTIDE SEQUENCE [LARGE SCALE GENOMIC DNA]</scope>
    <source>
        <strain evidence="2 3">CBS 141311</strain>
    </source>
</reference>
<sequence length="75" mass="7885">MSKRSSSSDSPGGNASSNPGKSNSGSNNGSKSSAFTKIKQEKKSSYMLDQYTKAPSAADPWSSARPSTFQYKGRG</sequence>
<evidence type="ECO:0000313" key="3">
    <source>
        <dbReference type="Proteomes" id="UP000177622"/>
    </source>
</evidence>
<evidence type="ECO:0000313" key="2">
    <source>
        <dbReference type="EMBL" id="OGE54330.1"/>
    </source>
</evidence>
<feature type="compositionally biased region" description="Polar residues" evidence="1">
    <location>
        <begin position="64"/>
        <end position="75"/>
    </location>
</feature>
<protein>
    <submittedName>
        <fullName evidence="2">Uncharacterized protein</fullName>
    </submittedName>
</protein>
<dbReference type="GeneID" id="34574889"/>
<feature type="compositionally biased region" description="Low complexity" evidence="1">
    <location>
        <begin position="1"/>
        <end position="34"/>
    </location>
</feature>
<dbReference type="EMBL" id="LXJU01000006">
    <property type="protein sequence ID" value="OGE54330.1"/>
    <property type="molecule type" value="Genomic_DNA"/>
</dbReference>
<accession>A0A1F5LMS6</accession>
<proteinExistence type="predicted"/>
<dbReference type="RefSeq" id="XP_022489766.1">
    <property type="nucleotide sequence ID" value="XM_022630155.1"/>
</dbReference>